<name>A0A0K8RCG4_IXORI</name>
<accession>A0A0K8RCG4</accession>
<sequence length="108" mass="11565">MARLACVFLAFVLAYQCADVVNCAVEEENLPGFVKNKGSFLEQLKELCRKNHHSRVIAAVDLSHCQVTCATSAFMGLFGGSSTVKLTNREPCDGSGGICVQGVCAYES</sequence>
<comment type="subcellular location">
    <subcellularLocation>
        <location evidence="1">Secreted</location>
    </subcellularLocation>
</comment>
<keyword evidence="2" id="KW-0964">Secreted</keyword>
<comment type="similarity">
    <text evidence="5">Belongs to the salp15 family.</text>
</comment>
<keyword evidence="4" id="KW-0325">Glycoprotein</keyword>
<dbReference type="InterPro" id="IPR021971">
    <property type="entry name" value="Salp15"/>
</dbReference>
<evidence type="ECO:0000256" key="3">
    <source>
        <dbReference type="ARBA" id="ARBA00022729"/>
    </source>
</evidence>
<organism evidence="7">
    <name type="scientific">Ixodes ricinus</name>
    <name type="common">Common tick</name>
    <name type="synonym">Acarus ricinus</name>
    <dbReference type="NCBI Taxonomy" id="34613"/>
    <lineage>
        <taxon>Eukaryota</taxon>
        <taxon>Metazoa</taxon>
        <taxon>Ecdysozoa</taxon>
        <taxon>Arthropoda</taxon>
        <taxon>Chelicerata</taxon>
        <taxon>Arachnida</taxon>
        <taxon>Acari</taxon>
        <taxon>Parasitiformes</taxon>
        <taxon>Ixodida</taxon>
        <taxon>Ixodoidea</taxon>
        <taxon>Ixodidae</taxon>
        <taxon>Ixodinae</taxon>
        <taxon>Ixodes</taxon>
    </lineage>
</organism>
<dbReference type="EMBL" id="GADI01004951">
    <property type="protein sequence ID" value="JAA68857.1"/>
    <property type="molecule type" value="mRNA"/>
</dbReference>
<feature type="chain" id="PRO_5005517341" evidence="6">
    <location>
        <begin position="24"/>
        <end position="108"/>
    </location>
</feature>
<evidence type="ECO:0000256" key="1">
    <source>
        <dbReference type="ARBA" id="ARBA00004613"/>
    </source>
</evidence>
<evidence type="ECO:0000256" key="6">
    <source>
        <dbReference type="SAM" id="SignalP"/>
    </source>
</evidence>
<dbReference type="Pfam" id="PF12115">
    <property type="entry name" value="Salp15"/>
    <property type="match status" value="1"/>
</dbReference>
<evidence type="ECO:0000256" key="5">
    <source>
        <dbReference type="ARBA" id="ARBA00034321"/>
    </source>
</evidence>
<keyword evidence="3 6" id="KW-0732">Signal</keyword>
<evidence type="ECO:0000313" key="7">
    <source>
        <dbReference type="EMBL" id="JAA68857.1"/>
    </source>
</evidence>
<dbReference type="GO" id="GO:0005576">
    <property type="term" value="C:extracellular region"/>
    <property type="evidence" value="ECO:0007669"/>
    <property type="project" value="UniProtKB-SubCell"/>
</dbReference>
<dbReference type="AlphaFoldDB" id="A0A0K8RCG4"/>
<reference evidence="7" key="1">
    <citation type="submission" date="2012-12" db="EMBL/GenBank/DDBJ databases">
        <title>Identification and characterization of a phenylalanine ammonia-lyase gene family in Isatis indigotica Fort.</title>
        <authorList>
            <person name="Liu Q."/>
            <person name="Chen J."/>
            <person name="Zhou X."/>
            <person name="Di P."/>
            <person name="Xiao Y."/>
            <person name="Xuan H."/>
            <person name="Zhang L."/>
            <person name="Chen W."/>
        </authorList>
    </citation>
    <scope>NUCLEOTIDE SEQUENCE</scope>
    <source>
        <tissue evidence="7">Salivary gland</tissue>
    </source>
</reference>
<feature type="signal peptide" evidence="6">
    <location>
        <begin position="1"/>
        <end position="23"/>
    </location>
</feature>
<evidence type="ECO:0000256" key="2">
    <source>
        <dbReference type="ARBA" id="ARBA00022525"/>
    </source>
</evidence>
<evidence type="ECO:0000256" key="4">
    <source>
        <dbReference type="ARBA" id="ARBA00023180"/>
    </source>
</evidence>
<proteinExistence type="evidence at transcript level"/>
<protein>
    <submittedName>
        <fullName evidence="7">Putative ixodes 8-cys protein</fullName>
    </submittedName>
</protein>